<evidence type="ECO:0000256" key="1">
    <source>
        <dbReference type="SAM" id="Phobius"/>
    </source>
</evidence>
<keyword evidence="1" id="KW-0472">Membrane</keyword>
<dbReference type="STRING" id="45496.SAMN04488079_10372"/>
<organism evidence="3 4">
    <name type="scientific">Methylophaga sulfidovorans</name>
    <dbReference type="NCBI Taxonomy" id="45496"/>
    <lineage>
        <taxon>Bacteria</taxon>
        <taxon>Pseudomonadati</taxon>
        <taxon>Pseudomonadota</taxon>
        <taxon>Gammaproteobacteria</taxon>
        <taxon>Thiotrichales</taxon>
        <taxon>Piscirickettsiaceae</taxon>
        <taxon>Methylophaga</taxon>
    </lineage>
</organism>
<reference evidence="4" key="1">
    <citation type="submission" date="2016-10" db="EMBL/GenBank/DDBJ databases">
        <authorList>
            <person name="Varghese N."/>
            <person name="Submissions S."/>
        </authorList>
    </citation>
    <scope>NUCLEOTIDE SEQUENCE [LARGE SCALE GENOMIC DNA]</scope>
    <source>
        <strain evidence="4">DSM 11578</strain>
    </source>
</reference>
<protein>
    <recommendedName>
        <fullName evidence="5">MxaA protein</fullName>
    </recommendedName>
</protein>
<proteinExistence type="predicted"/>
<keyword evidence="1" id="KW-1133">Transmembrane helix</keyword>
<name>A0A1I3VJ71_9GAMM</name>
<evidence type="ECO:0000256" key="2">
    <source>
        <dbReference type="SAM" id="SignalP"/>
    </source>
</evidence>
<keyword evidence="2" id="KW-0732">Signal</keyword>
<evidence type="ECO:0000313" key="4">
    <source>
        <dbReference type="Proteomes" id="UP000198924"/>
    </source>
</evidence>
<gene>
    <name evidence="3" type="ORF">SAMN04488079_10372</name>
</gene>
<feature type="signal peptide" evidence="2">
    <location>
        <begin position="1"/>
        <end position="18"/>
    </location>
</feature>
<keyword evidence="1" id="KW-0812">Transmembrane</keyword>
<dbReference type="RefSeq" id="WP_091711706.1">
    <property type="nucleotide sequence ID" value="NZ_FOSH01000003.1"/>
</dbReference>
<feature type="chain" id="PRO_5011693345" description="MxaA protein" evidence="2">
    <location>
        <begin position="19"/>
        <end position="277"/>
    </location>
</feature>
<accession>A0A1I3VJ71</accession>
<dbReference type="EMBL" id="FOSH01000003">
    <property type="protein sequence ID" value="SFJ95484.1"/>
    <property type="molecule type" value="Genomic_DNA"/>
</dbReference>
<dbReference type="Proteomes" id="UP000198924">
    <property type="component" value="Unassembled WGS sequence"/>
</dbReference>
<evidence type="ECO:0000313" key="3">
    <source>
        <dbReference type="EMBL" id="SFJ95484.1"/>
    </source>
</evidence>
<feature type="transmembrane region" description="Helical" evidence="1">
    <location>
        <begin position="150"/>
        <end position="167"/>
    </location>
</feature>
<sequence length="277" mass="31617">MRLFALFLFTLVTANVYAEDVTIRFDRSWGLLVGDQIHATVNLPVDSSQLEDHSLPQVDKRYGPWLQLLERKSKGSVMSLTFQIINVPAHTRDVKTPELELRTQDGQFLTIPATTIELGSFLPNAEGSKHQPRGDAVLPAQHHQQLLTKLWVALAALVLSVLIWLAWHFGFRPRHRLPFATAVFELNKMRFLGRKNADEASRQLHHAFNRSAGRVLVKNDLPLLWAECPWLEPLAADIESFYQQSASHFFSREPMEQKSFAESLELARKCRAKEKMA</sequence>
<evidence type="ECO:0008006" key="5">
    <source>
        <dbReference type="Google" id="ProtNLM"/>
    </source>
</evidence>
<keyword evidence="4" id="KW-1185">Reference proteome</keyword>
<dbReference type="AlphaFoldDB" id="A0A1I3VJ71"/>
<dbReference type="OrthoDB" id="8535306at2"/>